<gene>
    <name evidence="1" type="ORF">H5410_001623</name>
</gene>
<evidence type="ECO:0000313" key="1">
    <source>
        <dbReference type="EMBL" id="KAG5629906.1"/>
    </source>
</evidence>
<accession>A0A9J6B042</accession>
<comment type="caution">
    <text evidence="1">The sequence shown here is derived from an EMBL/GenBank/DDBJ whole genome shotgun (WGS) entry which is preliminary data.</text>
</comment>
<protein>
    <submittedName>
        <fullName evidence="1">Uncharacterized protein</fullName>
    </submittedName>
</protein>
<reference evidence="1 2" key="1">
    <citation type="submission" date="2020-09" db="EMBL/GenBank/DDBJ databases">
        <title>De no assembly of potato wild relative species, Solanum commersonii.</title>
        <authorList>
            <person name="Cho K."/>
        </authorList>
    </citation>
    <scope>NUCLEOTIDE SEQUENCE [LARGE SCALE GENOMIC DNA]</scope>
    <source>
        <strain evidence="1">LZ3.2</strain>
        <tissue evidence="1">Leaf</tissue>
    </source>
</reference>
<name>A0A9J6B042_SOLCO</name>
<dbReference type="AlphaFoldDB" id="A0A9J6B042"/>
<keyword evidence="2" id="KW-1185">Reference proteome</keyword>
<sequence>MHTTRLNLLMQGSLVYSNIQIVTHHYQGISCSQYLLLVQVQAQPKVSKCPDESDTTLTLKKRNKMHVSTHRFALIFQLTFDSPYSRSKRSF</sequence>
<dbReference type="Proteomes" id="UP000824120">
    <property type="component" value="Chromosome 1"/>
</dbReference>
<organism evidence="1 2">
    <name type="scientific">Solanum commersonii</name>
    <name type="common">Commerson's wild potato</name>
    <name type="synonym">Commerson's nightshade</name>
    <dbReference type="NCBI Taxonomy" id="4109"/>
    <lineage>
        <taxon>Eukaryota</taxon>
        <taxon>Viridiplantae</taxon>
        <taxon>Streptophyta</taxon>
        <taxon>Embryophyta</taxon>
        <taxon>Tracheophyta</taxon>
        <taxon>Spermatophyta</taxon>
        <taxon>Magnoliopsida</taxon>
        <taxon>eudicotyledons</taxon>
        <taxon>Gunneridae</taxon>
        <taxon>Pentapetalae</taxon>
        <taxon>asterids</taxon>
        <taxon>lamiids</taxon>
        <taxon>Solanales</taxon>
        <taxon>Solanaceae</taxon>
        <taxon>Solanoideae</taxon>
        <taxon>Solaneae</taxon>
        <taxon>Solanum</taxon>
    </lineage>
</organism>
<dbReference type="EMBL" id="JACXVP010000001">
    <property type="protein sequence ID" value="KAG5629906.1"/>
    <property type="molecule type" value="Genomic_DNA"/>
</dbReference>
<proteinExistence type="predicted"/>
<evidence type="ECO:0000313" key="2">
    <source>
        <dbReference type="Proteomes" id="UP000824120"/>
    </source>
</evidence>